<evidence type="ECO:0000256" key="1">
    <source>
        <dbReference type="ARBA" id="ARBA00010790"/>
    </source>
</evidence>
<dbReference type="InterPro" id="IPR012132">
    <property type="entry name" value="GMC_OxRdtase"/>
</dbReference>
<dbReference type="PROSITE" id="PS00624">
    <property type="entry name" value="GMC_OXRED_2"/>
    <property type="match status" value="1"/>
</dbReference>
<dbReference type="PANTHER" id="PTHR11552:SF115">
    <property type="entry name" value="DEHYDROGENASE XPTC-RELATED"/>
    <property type="match status" value="1"/>
</dbReference>
<feature type="chain" id="PRO_5042491358" description="Glucose-methanol-choline oxidoreductase N-terminal domain-containing protein" evidence="3">
    <location>
        <begin position="20"/>
        <end position="629"/>
    </location>
</feature>
<feature type="binding site" evidence="2">
    <location>
        <position position="565"/>
    </location>
    <ligand>
        <name>substrate</name>
    </ligand>
</feature>
<name>A0AAJ0F985_9PEZI</name>
<comment type="similarity">
    <text evidence="1">Belongs to the GMC oxidoreductase family.</text>
</comment>
<dbReference type="InterPro" id="IPR036188">
    <property type="entry name" value="FAD/NAD-bd_sf"/>
</dbReference>
<proteinExistence type="inferred from homology"/>
<keyword evidence="3" id="KW-0732">Signal</keyword>
<keyword evidence="2" id="KW-0285">Flavoprotein</keyword>
<dbReference type="PIRSF" id="PIRSF000137">
    <property type="entry name" value="Alcohol_oxidase"/>
    <property type="match status" value="1"/>
</dbReference>
<dbReference type="Gene3D" id="3.30.560.10">
    <property type="entry name" value="Glucose Oxidase, domain 3"/>
    <property type="match status" value="1"/>
</dbReference>
<evidence type="ECO:0000313" key="5">
    <source>
        <dbReference type="EMBL" id="KAK1759941.1"/>
    </source>
</evidence>
<dbReference type="AlphaFoldDB" id="A0AAJ0F985"/>
<reference evidence="5" key="1">
    <citation type="submission" date="2023-06" db="EMBL/GenBank/DDBJ databases">
        <title>Genome-scale phylogeny and comparative genomics of the fungal order Sordariales.</title>
        <authorList>
            <consortium name="Lawrence Berkeley National Laboratory"/>
            <person name="Hensen N."/>
            <person name="Bonometti L."/>
            <person name="Westerberg I."/>
            <person name="Brannstrom I.O."/>
            <person name="Guillou S."/>
            <person name="Cros-Aarteil S."/>
            <person name="Calhoun S."/>
            <person name="Haridas S."/>
            <person name="Kuo A."/>
            <person name="Mondo S."/>
            <person name="Pangilinan J."/>
            <person name="Riley R."/>
            <person name="Labutti K."/>
            <person name="Andreopoulos B."/>
            <person name="Lipzen A."/>
            <person name="Chen C."/>
            <person name="Yanf M."/>
            <person name="Daum C."/>
            <person name="Ng V."/>
            <person name="Clum A."/>
            <person name="Steindorff A."/>
            <person name="Ohm R."/>
            <person name="Martin F."/>
            <person name="Silar P."/>
            <person name="Natvig D."/>
            <person name="Lalanne C."/>
            <person name="Gautier V."/>
            <person name="Ament-Velasquez S.L."/>
            <person name="Kruys A."/>
            <person name="Hutchinson M.I."/>
            <person name="Powell A.J."/>
            <person name="Barry K."/>
            <person name="Miller A.N."/>
            <person name="Grigoriev I.V."/>
            <person name="Debuchy R."/>
            <person name="Gladieux P."/>
            <person name="Thoren M.H."/>
            <person name="Johannesson H."/>
        </authorList>
    </citation>
    <scope>NUCLEOTIDE SEQUENCE</scope>
    <source>
        <strain evidence="5">PSN4</strain>
    </source>
</reference>
<accession>A0AAJ0F985</accession>
<protein>
    <recommendedName>
        <fullName evidence="4">Glucose-methanol-choline oxidoreductase N-terminal domain-containing protein</fullName>
    </recommendedName>
</protein>
<dbReference type="GO" id="GO:0016614">
    <property type="term" value="F:oxidoreductase activity, acting on CH-OH group of donors"/>
    <property type="evidence" value="ECO:0007669"/>
    <property type="project" value="InterPro"/>
</dbReference>
<dbReference type="EMBL" id="MU839828">
    <property type="protein sequence ID" value="KAK1759941.1"/>
    <property type="molecule type" value="Genomic_DNA"/>
</dbReference>
<dbReference type="Pfam" id="PF05199">
    <property type="entry name" value="GMC_oxred_C"/>
    <property type="match status" value="1"/>
</dbReference>
<keyword evidence="6" id="KW-1185">Reference proteome</keyword>
<comment type="cofactor">
    <cofactor evidence="2">
        <name>FAD</name>
        <dbReference type="ChEBI" id="CHEBI:57692"/>
    </cofactor>
</comment>
<feature type="signal peptide" evidence="3">
    <location>
        <begin position="1"/>
        <end position="19"/>
    </location>
</feature>
<feature type="binding site" evidence="2">
    <location>
        <position position="267"/>
    </location>
    <ligand>
        <name>FAD</name>
        <dbReference type="ChEBI" id="CHEBI:57692"/>
    </ligand>
</feature>
<dbReference type="GO" id="GO:0050660">
    <property type="term" value="F:flavin adenine dinucleotide binding"/>
    <property type="evidence" value="ECO:0007669"/>
    <property type="project" value="InterPro"/>
</dbReference>
<dbReference type="SUPFAM" id="SSF51905">
    <property type="entry name" value="FAD/NAD(P)-binding domain"/>
    <property type="match status" value="1"/>
</dbReference>
<dbReference type="PANTHER" id="PTHR11552">
    <property type="entry name" value="GLUCOSE-METHANOL-CHOLINE GMC OXIDOREDUCTASE"/>
    <property type="match status" value="1"/>
</dbReference>
<evidence type="ECO:0000256" key="2">
    <source>
        <dbReference type="PIRSR" id="PIRSR000137-2"/>
    </source>
</evidence>
<dbReference type="Pfam" id="PF00732">
    <property type="entry name" value="GMC_oxred_N"/>
    <property type="match status" value="1"/>
</dbReference>
<dbReference type="InterPro" id="IPR007867">
    <property type="entry name" value="GMC_OxRtase_C"/>
</dbReference>
<comment type="caution">
    <text evidence="5">The sequence shown here is derived from an EMBL/GenBank/DDBJ whole genome shotgun (WGS) entry which is preliminary data.</text>
</comment>
<evidence type="ECO:0000313" key="6">
    <source>
        <dbReference type="Proteomes" id="UP001239445"/>
    </source>
</evidence>
<evidence type="ECO:0000259" key="4">
    <source>
        <dbReference type="PROSITE" id="PS00624"/>
    </source>
</evidence>
<dbReference type="GO" id="GO:0044550">
    <property type="term" value="P:secondary metabolite biosynthetic process"/>
    <property type="evidence" value="ECO:0007669"/>
    <property type="project" value="TreeGrafter"/>
</dbReference>
<dbReference type="Gene3D" id="3.50.50.60">
    <property type="entry name" value="FAD/NAD(P)-binding domain"/>
    <property type="match status" value="1"/>
</dbReference>
<feature type="domain" description="Glucose-methanol-choline oxidoreductase N-terminal" evidence="4">
    <location>
        <begin position="314"/>
        <end position="328"/>
    </location>
</feature>
<sequence>MHLQLGIVLAGGIGVVALAHPHLGAATVVSRQTDATYDYIVIGGGTAGLTIADRLTEDPNTSVLVLEYGPLSNSTSITTVSGGVGGMTDPSLQFSITSVPQTNLRNRTSPVSIAKVVGGGSAINAMMTIRGTAEDYDRWASFFPAGKSSWTWKGLLPYFKRAVNFVAPDAGVARAANITYDQSFWGNTSGVYASWPTFQYPATTVLMDAFRGMEGVQFPGDSGAGRTGVFWYPQFADPKTVTRSYARTGHYDGKNRANYQLLPGSKVTRILFEGTRAVGVAYQAVPAGRNVPAGNGTVQEIIVRAKKEVILSAGAIHSPQILQLSGIGPKKALDAANITTLVELPGVGQNFQDHNVLSAAFSFRNLTLHPSTEDLFNNITFLTWAATLWSANKTGPYSLATGNAAAWLPFPVISPRHAELASLLTAQNHTASLPDDVHPTVAAGYAAQMSSLASAMQNNNTAFYNLVMSGGTSSGMLIDLHPLSRGTVTLDLRDPAGREPRVDYRVLSNPLDRLVMAEILRYTRRYHFDNPLTKNWGAVEYTPGSDVNTDEEFAAYLVDAVSPSYYHPVGTCAMMPRELGGVVDEELRVYGTAGLRVVDASVIPTIPGANTCQTVYAIGEKAADLIRSG</sequence>
<organism evidence="5 6">
    <name type="scientific">Echria macrotheca</name>
    <dbReference type="NCBI Taxonomy" id="438768"/>
    <lineage>
        <taxon>Eukaryota</taxon>
        <taxon>Fungi</taxon>
        <taxon>Dikarya</taxon>
        <taxon>Ascomycota</taxon>
        <taxon>Pezizomycotina</taxon>
        <taxon>Sordariomycetes</taxon>
        <taxon>Sordariomycetidae</taxon>
        <taxon>Sordariales</taxon>
        <taxon>Schizotheciaceae</taxon>
        <taxon>Echria</taxon>
    </lineage>
</organism>
<feature type="binding site" evidence="2">
    <location>
        <position position="116"/>
    </location>
    <ligand>
        <name>FAD</name>
        <dbReference type="ChEBI" id="CHEBI:57692"/>
    </ligand>
</feature>
<gene>
    <name evidence="5" type="ORF">QBC47DRAFT_438262</name>
</gene>
<evidence type="ECO:0000256" key="3">
    <source>
        <dbReference type="SAM" id="SignalP"/>
    </source>
</evidence>
<dbReference type="Proteomes" id="UP001239445">
    <property type="component" value="Unassembled WGS sequence"/>
</dbReference>
<keyword evidence="2" id="KW-0274">FAD</keyword>
<dbReference type="SUPFAM" id="SSF54373">
    <property type="entry name" value="FAD-linked reductases, C-terminal domain"/>
    <property type="match status" value="1"/>
</dbReference>
<dbReference type="InterPro" id="IPR000172">
    <property type="entry name" value="GMC_OxRdtase_N"/>
</dbReference>